<evidence type="ECO:0000313" key="3">
    <source>
        <dbReference type="Proteomes" id="UP000242715"/>
    </source>
</evidence>
<dbReference type="AlphaFoldDB" id="A0A2Z6N926"/>
<accession>A0A2Z6N926</accession>
<sequence length="69" mass="7972">MYRYRSTSQEGDKDKWPTKVSASERSKRTAENPRKKRPRKKPQAQAIADETAHPTPKHHEGDSQGRIQT</sequence>
<feature type="region of interest" description="Disordered" evidence="1">
    <location>
        <begin position="1"/>
        <end position="69"/>
    </location>
</feature>
<organism evidence="2 3">
    <name type="scientific">Trifolium subterraneum</name>
    <name type="common">Subterranean clover</name>
    <dbReference type="NCBI Taxonomy" id="3900"/>
    <lineage>
        <taxon>Eukaryota</taxon>
        <taxon>Viridiplantae</taxon>
        <taxon>Streptophyta</taxon>
        <taxon>Embryophyta</taxon>
        <taxon>Tracheophyta</taxon>
        <taxon>Spermatophyta</taxon>
        <taxon>Magnoliopsida</taxon>
        <taxon>eudicotyledons</taxon>
        <taxon>Gunneridae</taxon>
        <taxon>Pentapetalae</taxon>
        <taxon>rosids</taxon>
        <taxon>fabids</taxon>
        <taxon>Fabales</taxon>
        <taxon>Fabaceae</taxon>
        <taxon>Papilionoideae</taxon>
        <taxon>50 kb inversion clade</taxon>
        <taxon>NPAAA clade</taxon>
        <taxon>Hologalegina</taxon>
        <taxon>IRL clade</taxon>
        <taxon>Trifolieae</taxon>
        <taxon>Trifolium</taxon>
    </lineage>
</organism>
<feature type="compositionally biased region" description="Basic and acidic residues" evidence="1">
    <location>
        <begin position="10"/>
        <end position="33"/>
    </location>
</feature>
<name>A0A2Z6N926_TRISU</name>
<dbReference type="Proteomes" id="UP000242715">
    <property type="component" value="Unassembled WGS sequence"/>
</dbReference>
<proteinExistence type="predicted"/>
<keyword evidence="3" id="KW-1185">Reference proteome</keyword>
<dbReference type="EMBL" id="DF973318">
    <property type="protein sequence ID" value="GAU25707.1"/>
    <property type="molecule type" value="Genomic_DNA"/>
</dbReference>
<gene>
    <name evidence="2" type="ORF">TSUD_216360</name>
</gene>
<evidence type="ECO:0000313" key="2">
    <source>
        <dbReference type="EMBL" id="GAU25707.1"/>
    </source>
</evidence>
<reference evidence="3" key="1">
    <citation type="journal article" date="2017" name="Front. Plant Sci.">
        <title>Climate Clever Clovers: New Paradigm to Reduce the Environmental Footprint of Ruminants by Breeding Low Methanogenic Forages Utilizing Haplotype Variation.</title>
        <authorList>
            <person name="Kaur P."/>
            <person name="Appels R."/>
            <person name="Bayer P.E."/>
            <person name="Keeble-Gagnere G."/>
            <person name="Wang J."/>
            <person name="Hirakawa H."/>
            <person name="Shirasawa K."/>
            <person name="Vercoe P."/>
            <person name="Stefanova K."/>
            <person name="Durmic Z."/>
            <person name="Nichols P."/>
            <person name="Revell C."/>
            <person name="Isobe S.N."/>
            <person name="Edwards D."/>
            <person name="Erskine W."/>
        </authorList>
    </citation>
    <scope>NUCLEOTIDE SEQUENCE [LARGE SCALE GENOMIC DNA]</scope>
    <source>
        <strain evidence="3">cv. Daliak</strain>
    </source>
</reference>
<evidence type="ECO:0000256" key="1">
    <source>
        <dbReference type="SAM" id="MobiDB-lite"/>
    </source>
</evidence>
<protein>
    <submittedName>
        <fullName evidence="2">Uncharacterized protein</fullName>
    </submittedName>
</protein>